<evidence type="ECO:0000313" key="12">
    <source>
        <dbReference type="EnsemblPlants" id="Pp3c7_9820V3.1"/>
    </source>
</evidence>
<dbReference type="GO" id="GO:0005886">
    <property type="term" value="C:plasma membrane"/>
    <property type="evidence" value="ECO:0000318"/>
    <property type="project" value="GO_Central"/>
</dbReference>
<dbReference type="Gramene" id="Pp3c7_9820V3.3">
    <property type="protein sequence ID" value="Pp3c7_9820V3.3"/>
    <property type="gene ID" value="Pp3c7_9820"/>
</dbReference>
<dbReference type="EnsemblPlants" id="Pp3c7_9820V3.2">
    <property type="protein sequence ID" value="Pp3c7_9820V3.2"/>
    <property type="gene ID" value="Pp3c7_9820"/>
</dbReference>
<feature type="transmembrane region" description="Helical" evidence="7">
    <location>
        <begin position="510"/>
        <end position="528"/>
    </location>
</feature>
<feature type="transmembrane region" description="Helical" evidence="7">
    <location>
        <begin position="424"/>
        <end position="440"/>
    </location>
</feature>
<feature type="domain" description="CSC1/OSCA1-like 7TM region" evidence="8">
    <location>
        <begin position="369"/>
        <end position="644"/>
    </location>
</feature>
<keyword evidence="5 7" id="KW-1133">Transmembrane helix</keyword>
<dbReference type="Gramene" id="Pp3c7_9820V3.5">
    <property type="protein sequence ID" value="Pp3c7_9820V3.5"/>
    <property type="gene ID" value="Pp3c7_9820"/>
</dbReference>
<dbReference type="RefSeq" id="XP_024381478.1">
    <property type="nucleotide sequence ID" value="XM_024525710.2"/>
</dbReference>
<sequence length="752" mass="85208">MTATSAFVTSLLTSFGIFCGLVFAFSILSKWKVNHNIYYSARITAGEGPTAAARTRNPFAWLREAIFTSDEELIRIAGLDSAIYLNFFVCILEIFGYSALFCIPVLVPIAARSRNNEAVFALDPNQTYEGFDNLAMGNVEEGTAKLWAFLVGTYWVSFVTYFVLVKHYKKMIRLRGKEQAREKAAPQQFSCLIRDIPPPPKGMTRREQVNAFFRKIHPDTYMNCLIVCKLNKLLRIWKKHQAAKRNLEHAEAVYEESKTTGKPDGTRPMHRLYFLGLCGPKVDSINFYEEQVREMASMVAVEQQRTLKEEQLPAAFVFFSSRRAAAEASQAVHAPYAMQWRVFPAPEPREVVWNNLHKPVYERMIRSGLVYFAVFMTVVFYMIPIALISSFTTLDNLVKILPFLEVVVNFGPINTVLQAFLPQIALIIFLSLLPSLLMAFSRMEGIPSQSHVVRAASGKYFYFVIFNVFLGVTLFGTVFSSLAGFQTLLNSKNFSVSSVVTLFGSKLPPVAAYFITFVALQFFVGYGLELSRVVPLSVYHLKRKFLCKTEKELEEAWEPGPFEYQTLVPNDILILMISMAYAVIAPMILLFAIVYFAIGYVVLRNQALKVYVPEFESGGRMWPHIHTRIVVALFIGQITMMGYMGIKKFPYAVLVIILPLFTIFFASMCKMNYYPSFNVMSLAIASEDVKESPPMREIIAAYTPECLVLEDQDVYESEHFEDARESSVSTRPMVISRSDSASHETTADLYAL</sequence>
<dbReference type="AlphaFoldDB" id="A9SK54"/>
<dbReference type="Pfam" id="PF13967">
    <property type="entry name" value="RSN1_TM"/>
    <property type="match status" value="1"/>
</dbReference>
<dbReference type="Proteomes" id="UP000006727">
    <property type="component" value="Chromosome 7"/>
</dbReference>
<keyword evidence="6 7" id="KW-0472">Membrane</keyword>
<evidence type="ECO:0000256" key="7">
    <source>
        <dbReference type="SAM" id="Phobius"/>
    </source>
</evidence>
<evidence type="ECO:0000313" key="13">
    <source>
        <dbReference type="Proteomes" id="UP000006727"/>
    </source>
</evidence>
<dbReference type="eggNOG" id="KOG1134">
    <property type="taxonomic scope" value="Eukaryota"/>
</dbReference>
<dbReference type="PANTHER" id="PTHR13018">
    <property type="entry name" value="PROBABLE MEMBRANE PROTEIN DUF221-RELATED"/>
    <property type="match status" value="1"/>
</dbReference>
<evidence type="ECO:0000256" key="5">
    <source>
        <dbReference type="ARBA" id="ARBA00022989"/>
    </source>
</evidence>
<dbReference type="PaxDb" id="3218-PP1S87_23V6.1"/>
<feature type="transmembrane region" description="Helical" evidence="7">
    <location>
        <begin position="649"/>
        <end position="668"/>
    </location>
</feature>
<dbReference type="Gramene" id="Pp3c7_9820V3.4">
    <property type="protein sequence ID" value="Pp3c7_9820V3.4"/>
    <property type="gene ID" value="Pp3c7_9820"/>
</dbReference>
<dbReference type="InterPro" id="IPR032880">
    <property type="entry name" value="CSC1/OSCA1-like_N"/>
</dbReference>
<feature type="transmembrane region" description="Helical" evidence="7">
    <location>
        <begin position="146"/>
        <end position="165"/>
    </location>
</feature>
<dbReference type="InterPro" id="IPR027815">
    <property type="entry name" value="CSC1/OSCA1-like_cyt"/>
</dbReference>
<reference evidence="11 13" key="1">
    <citation type="journal article" date="2008" name="Science">
        <title>The Physcomitrella genome reveals evolutionary insights into the conquest of land by plants.</title>
        <authorList>
            <person name="Rensing S."/>
            <person name="Lang D."/>
            <person name="Zimmer A."/>
            <person name="Terry A."/>
            <person name="Salamov A."/>
            <person name="Shapiro H."/>
            <person name="Nishiyama T."/>
            <person name="Perroud P.-F."/>
            <person name="Lindquist E."/>
            <person name="Kamisugi Y."/>
            <person name="Tanahashi T."/>
            <person name="Sakakibara K."/>
            <person name="Fujita T."/>
            <person name="Oishi K."/>
            <person name="Shin-I T."/>
            <person name="Kuroki Y."/>
            <person name="Toyoda A."/>
            <person name="Suzuki Y."/>
            <person name="Hashimoto A."/>
            <person name="Yamaguchi K."/>
            <person name="Sugano A."/>
            <person name="Kohara Y."/>
            <person name="Fujiyama A."/>
            <person name="Anterola A."/>
            <person name="Aoki S."/>
            <person name="Ashton N."/>
            <person name="Barbazuk W.B."/>
            <person name="Barker E."/>
            <person name="Bennetzen J."/>
            <person name="Bezanilla M."/>
            <person name="Blankenship R."/>
            <person name="Cho S.H."/>
            <person name="Dutcher S."/>
            <person name="Estelle M."/>
            <person name="Fawcett J.A."/>
            <person name="Gundlach H."/>
            <person name="Hanada K."/>
            <person name="Heyl A."/>
            <person name="Hicks K.A."/>
            <person name="Hugh J."/>
            <person name="Lohr M."/>
            <person name="Mayer K."/>
            <person name="Melkozernov A."/>
            <person name="Murata T."/>
            <person name="Nelson D."/>
            <person name="Pils B."/>
            <person name="Prigge M."/>
            <person name="Reiss B."/>
            <person name="Renner T."/>
            <person name="Rombauts S."/>
            <person name="Rushton P."/>
            <person name="Sanderfoot A."/>
            <person name="Schween G."/>
            <person name="Shiu S.-H."/>
            <person name="Stueber K."/>
            <person name="Theodoulou F.L."/>
            <person name="Tu H."/>
            <person name="Van de Peer Y."/>
            <person name="Verrier P.J."/>
            <person name="Waters E."/>
            <person name="Wood A."/>
            <person name="Yang L."/>
            <person name="Cove D."/>
            <person name="Cuming A."/>
            <person name="Hasebe M."/>
            <person name="Lucas S."/>
            <person name="Mishler D.B."/>
            <person name="Reski R."/>
            <person name="Grigoriev I."/>
            <person name="Quatrano R.S."/>
            <person name="Boore J.L."/>
        </authorList>
    </citation>
    <scope>NUCLEOTIDE SEQUENCE [LARGE SCALE GENOMIC DNA]</scope>
    <source>
        <strain evidence="12 13">cv. Gransden 2004</strain>
    </source>
</reference>
<feature type="transmembrane region" description="Helical" evidence="7">
    <location>
        <begin position="460"/>
        <end position="489"/>
    </location>
</feature>
<feature type="transmembrane region" description="Helical" evidence="7">
    <location>
        <begin position="572"/>
        <end position="603"/>
    </location>
</feature>
<dbReference type="FunCoup" id="A9SK54">
    <property type="interactions" value="844"/>
</dbReference>
<dbReference type="EMBL" id="ABEU02000007">
    <property type="protein sequence ID" value="PNR51000.1"/>
    <property type="molecule type" value="Genomic_DNA"/>
</dbReference>
<gene>
    <name evidence="12" type="primary">LOC112285139</name>
    <name evidence="11" type="ORF">PHYPA_010186</name>
</gene>
<proteinExistence type="inferred from homology"/>
<protein>
    <submittedName>
        <fullName evidence="11 12">Uncharacterized protein</fullName>
    </submittedName>
</protein>
<dbReference type="EnsemblPlants" id="Pp3c7_9820V3.1">
    <property type="protein sequence ID" value="Pp3c7_9820V3.1"/>
    <property type="gene ID" value="Pp3c7_9820"/>
</dbReference>
<feature type="transmembrane region" description="Helical" evidence="7">
    <location>
        <begin position="624"/>
        <end position="643"/>
    </location>
</feature>
<reference evidence="12" key="3">
    <citation type="submission" date="2020-12" db="UniProtKB">
        <authorList>
            <consortium name="EnsemblPlants"/>
        </authorList>
    </citation>
    <scope>IDENTIFICATION</scope>
</reference>
<dbReference type="EnsemblPlants" id="Pp3c7_9820V3.3">
    <property type="protein sequence ID" value="Pp3c7_9820V3.3"/>
    <property type="gene ID" value="Pp3c7_9820"/>
</dbReference>
<evidence type="ECO:0000259" key="8">
    <source>
        <dbReference type="Pfam" id="PF02714"/>
    </source>
</evidence>
<feature type="transmembrane region" description="Helical" evidence="7">
    <location>
        <begin position="83"/>
        <end position="107"/>
    </location>
</feature>
<dbReference type="GO" id="GO:0005227">
    <property type="term" value="F:calcium-activated cation channel activity"/>
    <property type="evidence" value="ECO:0000318"/>
    <property type="project" value="GO_Central"/>
</dbReference>
<dbReference type="Gramene" id="Pp3c7_9820V3.2">
    <property type="protein sequence ID" value="Pp3c7_9820V3.2"/>
    <property type="gene ID" value="Pp3c7_9820"/>
</dbReference>
<keyword evidence="13" id="KW-1185">Reference proteome</keyword>
<organism evidence="11">
    <name type="scientific">Physcomitrium patens</name>
    <name type="common">Spreading-leaved earth moss</name>
    <name type="synonym">Physcomitrella patens</name>
    <dbReference type="NCBI Taxonomy" id="3218"/>
    <lineage>
        <taxon>Eukaryota</taxon>
        <taxon>Viridiplantae</taxon>
        <taxon>Streptophyta</taxon>
        <taxon>Embryophyta</taxon>
        <taxon>Bryophyta</taxon>
        <taxon>Bryophytina</taxon>
        <taxon>Bryopsida</taxon>
        <taxon>Funariidae</taxon>
        <taxon>Funariales</taxon>
        <taxon>Funariaceae</taxon>
        <taxon>Physcomitrium</taxon>
    </lineage>
</organism>
<keyword evidence="4 7" id="KW-0812">Transmembrane</keyword>
<reference evidence="11 13" key="2">
    <citation type="journal article" date="2018" name="Plant J.">
        <title>The Physcomitrella patens chromosome-scale assembly reveals moss genome structure and evolution.</title>
        <authorList>
            <person name="Lang D."/>
            <person name="Ullrich K.K."/>
            <person name="Murat F."/>
            <person name="Fuchs J."/>
            <person name="Jenkins J."/>
            <person name="Haas F.B."/>
            <person name="Piednoel M."/>
            <person name="Gundlach H."/>
            <person name="Van Bel M."/>
            <person name="Meyberg R."/>
            <person name="Vives C."/>
            <person name="Morata J."/>
            <person name="Symeonidi A."/>
            <person name="Hiss M."/>
            <person name="Muchero W."/>
            <person name="Kamisugi Y."/>
            <person name="Saleh O."/>
            <person name="Blanc G."/>
            <person name="Decker E.L."/>
            <person name="van Gessel N."/>
            <person name="Grimwood J."/>
            <person name="Hayes R.D."/>
            <person name="Graham S.W."/>
            <person name="Gunter L.E."/>
            <person name="McDaniel S.F."/>
            <person name="Hoernstein S.N.W."/>
            <person name="Larsson A."/>
            <person name="Li F.W."/>
            <person name="Perroud P.F."/>
            <person name="Phillips J."/>
            <person name="Ranjan P."/>
            <person name="Rokshar D.S."/>
            <person name="Rothfels C.J."/>
            <person name="Schneider L."/>
            <person name="Shu S."/>
            <person name="Stevenson D.W."/>
            <person name="Thummler F."/>
            <person name="Tillich M."/>
            <person name="Villarreal Aguilar J.C."/>
            <person name="Widiez T."/>
            <person name="Wong G.K."/>
            <person name="Wymore A."/>
            <person name="Zhang Y."/>
            <person name="Zimmer A.D."/>
            <person name="Quatrano R.S."/>
            <person name="Mayer K.F.X."/>
            <person name="Goodstein D."/>
            <person name="Casacuberta J.M."/>
            <person name="Vandepoele K."/>
            <person name="Reski R."/>
            <person name="Cuming A.C."/>
            <person name="Tuskan G.A."/>
            <person name="Maumus F."/>
            <person name="Salse J."/>
            <person name="Schmutz J."/>
            <person name="Rensing S.A."/>
        </authorList>
    </citation>
    <scope>NUCLEOTIDE SEQUENCE [LARGE SCALE GENOMIC DNA]</scope>
    <source>
        <strain evidence="12 13">cv. Gransden 2004</strain>
    </source>
</reference>
<evidence type="ECO:0000256" key="2">
    <source>
        <dbReference type="ARBA" id="ARBA00007779"/>
    </source>
</evidence>
<dbReference type="GeneID" id="112285139"/>
<dbReference type="InterPro" id="IPR045122">
    <property type="entry name" value="Csc1-like"/>
</dbReference>
<evidence type="ECO:0000256" key="4">
    <source>
        <dbReference type="ARBA" id="ARBA00022692"/>
    </source>
</evidence>
<evidence type="ECO:0000259" key="9">
    <source>
        <dbReference type="Pfam" id="PF13967"/>
    </source>
</evidence>
<dbReference type="PANTHER" id="PTHR13018:SF100">
    <property type="entry name" value="CSC1-LIKE PROTEIN ERD4"/>
    <property type="match status" value="1"/>
</dbReference>
<feature type="transmembrane region" description="Helical" evidence="7">
    <location>
        <begin position="368"/>
        <end position="388"/>
    </location>
</feature>
<dbReference type="RefSeq" id="XP_024381476.1">
    <property type="nucleotide sequence ID" value="XM_024525708.2"/>
</dbReference>
<dbReference type="Pfam" id="PF02714">
    <property type="entry name" value="RSN1_7TM"/>
    <property type="match status" value="1"/>
</dbReference>
<dbReference type="OrthoDB" id="1689567at2759"/>
<feature type="domain" description="CSC1/OSCA1-like cytosolic" evidence="10">
    <location>
        <begin position="188"/>
        <end position="355"/>
    </location>
</feature>
<dbReference type="Gramene" id="Pp3c7_9820V3.1">
    <property type="protein sequence ID" value="Pp3c7_9820V3.1"/>
    <property type="gene ID" value="Pp3c7_9820"/>
</dbReference>
<evidence type="ECO:0000256" key="3">
    <source>
        <dbReference type="ARBA" id="ARBA00022448"/>
    </source>
</evidence>
<dbReference type="EnsemblPlants" id="Pp3c7_9820V3.4">
    <property type="protein sequence ID" value="Pp3c7_9820V3.4"/>
    <property type="gene ID" value="Pp3c7_9820"/>
</dbReference>
<dbReference type="RefSeq" id="XP_024381477.1">
    <property type="nucleotide sequence ID" value="XM_024525709.2"/>
</dbReference>
<feature type="transmembrane region" description="Helical" evidence="7">
    <location>
        <begin position="6"/>
        <end position="28"/>
    </location>
</feature>
<dbReference type="EnsemblPlants" id="Pp3c7_9820V3.5">
    <property type="protein sequence ID" value="Pp3c7_9820V3.5"/>
    <property type="gene ID" value="Pp3c7_9820"/>
</dbReference>
<dbReference type="Pfam" id="PF14703">
    <property type="entry name" value="PHM7_cyt"/>
    <property type="match status" value="1"/>
</dbReference>
<evidence type="ECO:0000313" key="11">
    <source>
        <dbReference type="EMBL" id="PNR51000.1"/>
    </source>
</evidence>
<comment type="similarity">
    <text evidence="2">Belongs to the CSC1 (TC 1.A.17) family.</text>
</comment>
<dbReference type="InterPro" id="IPR003864">
    <property type="entry name" value="CSC1/OSCA1-like_7TM"/>
</dbReference>
<keyword evidence="3" id="KW-0813">Transport</keyword>
<feature type="domain" description="CSC1/OSCA1-like N-terminal transmembrane" evidence="9">
    <location>
        <begin position="6"/>
        <end position="166"/>
    </location>
</feature>
<dbReference type="KEGG" id="ppp:112285139"/>
<evidence type="ECO:0000259" key="10">
    <source>
        <dbReference type="Pfam" id="PF14703"/>
    </source>
</evidence>
<evidence type="ECO:0000256" key="1">
    <source>
        <dbReference type="ARBA" id="ARBA00004141"/>
    </source>
</evidence>
<accession>A9SK54</accession>
<name>A9SK54_PHYPA</name>
<comment type="subcellular location">
    <subcellularLocation>
        <location evidence="1">Membrane</location>
        <topology evidence="1">Multi-pass membrane protein</topology>
    </subcellularLocation>
</comment>
<dbReference type="HOGENOM" id="CLU_002458_7_1_1"/>
<evidence type="ECO:0000256" key="6">
    <source>
        <dbReference type="ARBA" id="ARBA00023136"/>
    </source>
</evidence>